<evidence type="ECO:0000259" key="3">
    <source>
        <dbReference type="PROSITE" id="PS51762"/>
    </source>
</evidence>
<dbReference type="PANTHER" id="PTHR38121:SF5">
    <property type="entry name" value="GH16 DOMAIN-CONTAINING PROTEIN"/>
    <property type="match status" value="1"/>
</dbReference>
<evidence type="ECO:0000256" key="1">
    <source>
        <dbReference type="SAM" id="MobiDB-lite"/>
    </source>
</evidence>
<dbReference type="PANTHER" id="PTHR38121">
    <property type="entry name" value="GH16 DOMAIN-CONTAINING PROTEIN"/>
    <property type="match status" value="1"/>
</dbReference>
<comment type="caution">
    <text evidence="4">The sequence shown here is derived from an EMBL/GenBank/DDBJ whole genome shotgun (WGS) entry which is preliminary data.</text>
</comment>
<feature type="domain" description="GH16" evidence="3">
    <location>
        <begin position="33"/>
        <end position="318"/>
    </location>
</feature>
<dbReference type="CDD" id="cd00413">
    <property type="entry name" value="Glyco_hydrolase_16"/>
    <property type="match status" value="1"/>
</dbReference>
<keyword evidence="2" id="KW-0732">Signal</keyword>
<dbReference type="GO" id="GO:0005975">
    <property type="term" value="P:carbohydrate metabolic process"/>
    <property type="evidence" value="ECO:0007669"/>
    <property type="project" value="InterPro"/>
</dbReference>
<dbReference type="Pfam" id="PF00722">
    <property type="entry name" value="Glyco_hydro_16"/>
    <property type="match status" value="1"/>
</dbReference>
<feature type="region of interest" description="Disordered" evidence="1">
    <location>
        <begin position="345"/>
        <end position="384"/>
    </location>
</feature>
<proteinExistence type="predicted"/>
<evidence type="ECO:0000313" key="4">
    <source>
        <dbReference type="EMBL" id="TKX22698.1"/>
    </source>
</evidence>
<accession>A0A4U7AVZ9</accession>
<sequence length="413" mass="45307">MSRLWGVLSVALLATTVSSTCDCGYSVTTTPSVTNDEPPAPPSAYTFTDLLETDFLHVYALPNYTTSNTDRIAAFGWQAQAYNVSPADARGPYGKSAQVENVLVNPLPDEWEWGGEGINGGDPGLQLWVRNKANLLQLQDNDDELAIKTGEMATLRDDMVYGSFRVGMKMSSSRGTCAAFFWYRNDTSELDLEFLTRQIDSSNLTSPAPLNLVIQTPLSASHGFDASLTPYFKVHPLPFLPSDSYHEYRIDWLPESITFFADGSPLWTITNTSVIPQEPGHLILNHWSNGDENWSAGPPEEDAVLTVSYVKAYFNSSDEGRNKVFADNCVSGVSEVCEIREADWGRGIDPRGQNGNETGRTPFVGNRTGWTEGDSDPNQKGGASGMEVGVMTMFASLGIMDLMGIEKAMMTRR</sequence>
<name>A0A4U7AVZ9_9PEZI</name>
<organism evidence="4 5">
    <name type="scientific">Elsinoe australis</name>
    <dbReference type="NCBI Taxonomy" id="40998"/>
    <lineage>
        <taxon>Eukaryota</taxon>
        <taxon>Fungi</taxon>
        <taxon>Dikarya</taxon>
        <taxon>Ascomycota</taxon>
        <taxon>Pezizomycotina</taxon>
        <taxon>Dothideomycetes</taxon>
        <taxon>Dothideomycetidae</taxon>
        <taxon>Myriangiales</taxon>
        <taxon>Elsinoaceae</taxon>
        <taxon>Elsinoe</taxon>
    </lineage>
</organism>
<dbReference type="SUPFAM" id="SSF49899">
    <property type="entry name" value="Concanavalin A-like lectins/glucanases"/>
    <property type="match status" value="1"/>
</dbReference>
<dbReference type="GO" id="GO:0004553">
    <property type="term" value="F:hydrolase activity, hydrolyzing O-glycosyl compounds"/>
    <property type="evidence" value="ECO:0007669"/>
    <property type="project" value="InterPro"/>
</dbReference>
<dbReference type="PROSITE" id="PS51762">
    <property type="entry name" value="GH16_2"/>
    <property type="match status" value="1"/>
</dbReference>
<dbReference type="Proteomes" id="UP000308133">
    <property type="component" value="Unassembled WGS sequence"/>
</dbReference>
<protein>
    <submittedName>
        <fullName evidence="4">Putative glycosyl hydrolases family 16 protein</fullName>
    </submittedName>
</protein>
<dbReference type="EMBL" id="PTQR01000063">
    <property type="protein sequence ID" value="TKX22698.1"/>
    <property type="molecule type" value="Genomic_DNA"/>
</dbReference>
<evidence type="ECO:0000313" key="5">
    <source>
        <dbReference type="Proteomes" id="UP000308133"/>
    </source>
</evidence>
<evidence type="ECO:0000256" key="2">
    <source>
        <dbReference type="SAM" id="SignalP"/>
    </source>
</evidence>
<dbReference type="Gene3D" id="2.60.120.200">
    <property type="match status" value="1"/>
</dbReference>
<dbReference type="InterPro" id="IPR013320">
    <property type="entry name" value="ConA-like_dom_sf"/>
</dbReference>
<gene>
    <name evidence="4" type="ORF">C1H76_5086</name>
</gene>
<dbReference type="InterPro" id="IPR000757">
    <property type="entry name" value="Beta-glucanase-like"/>
</dbReference>
<reference evidence="4 5" key="1">
    <citation type="submission" date="2018-02" db="EMBL/GenBank/DDBJ databases">
        <title>Draft genome sequences of Elsinoe sp., causing black scab on jojoba.</title>
        <authorList>
            <person name="Stodart B."/>
            <person name="Jeffress S."/>
            <person name="Ash G."/>
            <person name="Arun Chinnappa K."/>
        </authorList>
    </citation>
    <scope>NUCLEOTIDE SEQUENCE [LARGE SCALE GENOMIC DNA]</scope>
    <source>
        <strain evidence="4 5">Hillstone_2</strain>
    </source>
</reference>
<feature type="signal peptide" evidence="2">
    <location>
        <begin position="1"/>
        <end position="19"/>
    </location>
</feature>
<dbReference type="AlphaFoldDB" id="A0A4U7AVZ9"/>
<keyword evidence="4" id="KW-0378">Hydrolase</keyword>
<feature type="chain" id="PRO_5020637439" evidence="2">
    <location>
        <begin position="20"/>
        <end position="413"/>
    </location>
</feature>